<organism evidence="2 3">
    <name type="scientific">Kitasatospora aureofaciens</name>
    <name type="common">Streptomyces aureofaciens</name>
    <dbReference type="NCBI Taxonomy" id="1894"/>
    <lineage>
        <taxon>Bacteria</taxon>
        <taxon>Bacillati</taxon>
        <taxon>Actinomycetota</taxon>
        <taxon>Actinomycetes</taxon>
        <taxon>Kitasatosporales</taxon>
        <taxon>Streptomycetaceae</taxon>
        <taxon>Kitasatospora</taxon>
    </lineage>
</organism>
<sequence>MNGARETAARDARTGDKPPRGCEYSRSKPGLRRPAQVRAGPRTLGTSQEAAIHRSEPPDLAAALRTGPFHLALRTAITARGLALHRIRRHLALRGVNIGLTSLSYWQQGRRRPERPESLRAVAALEDVLDLPEHSLTRLLGPRRATTTVGPPVRPYRDLISPATAVDHLLATLASPRDTGLHTITHIERVRIGPDRQVTRRDSQHALRAHRDGIDRYLALYQGDPGSDISLVGVRAEENCRPGRIRRDHAHHLLAAELLLDRRLRAGDTHLLGYGFDDAPSPDPSCEYVRGFNSGAGQYVLQITFHPTALPVRCHRFALHSPGGAPYETEELTLDGHRCVHLVATAVRPCILGIRWDWE</sequence>
<feature type="compositionally biased region" description="Basic and acidic residues" evidence="1">
    <location>
        <begin position="7"/>
        <end position="26"/>
    </location>
</feature>
<accession>A0A8H9HP67</accession>
<comment type="caution">
    <text evidence="2">The sequence shown here is derived from an EMBL/GenBank/DDBJ whole genome shotgun (WGS) entry which is preliminary data.</text>
</comment>
<dbReference type="EMBL" id="BMUB01000006">
    <property type="protein sequence ID" value="GGU76296.1"/>
    <property type="molecule type" value="Genomic_DNA"/>
</dbReference>
<dbReference type="AlphaFoldDB" id="A0A8H9HP67"/>
<evidence type="ECO:0000256" key="1">
    <source>
        <dbReference type="SAM" id="MobiDB-lite"/>
    </source>
</evidence>
<proteinExistence type="predicted"/>
<name>A0A8H9HP67_KITAU</name>
<evidence type="ECO:0000313" key="2">
    <source>
        <dbReference type="EMBL" id="GGU76296.1"/>
    </source>
</evidence>
<feature type="region of interest" description="Disordered" evidence="1">
    <location>
        <begin position="1"/>
        <end position="53"/>
    </location>
</feature>
<gene>
    <name evidence="2" type="ORF">GCM10010502_30030</name>
</gene>
<evidence type="ECO:0000313" key="3">
    <source>
        <dbReference type="Proteomes" id="UP000610124"/>
    </source>
</evidence>
<dbReference type="Proteomes" id="UP000610124">
    <property type="component" value="Unassembled WGS sequence"/>
</dbReference>
<reference evidence="2" key="1">
    <citation type="journal article" date="2014" name="Int. J. Syst. Evol. Microbiol.">
        <title>Complete genome sequence of Corynebacterium casei LMG S-19264T (=DSM 44701T), isolated from a smear-ripened cheese.</title>
        <authorList>
            <consortium name="US DOE Joint Genome Institute (JGI-PGF)"/>
            <person name="Walter F."/>
            <person name="Albersmeier A."/>
            <person name="Kalinowski J."/>
            <person name="Ruckert C."/>
        </authorList>
    </citation>
    <scope>NUCLEOTIDE SEQUENCE</scope>
    <source>
        <strain evidence="2">JCM 4434</strain>
    </source>
</reference>
<protein>
    <submittedName>
        <fullName evidence="2">Uncharacterized protein</fullName>
    </submittedName>
</protein>
<reference evidence="2" key="2">
    <citation type="submission" date="2020-09" db="EMBL/GenBank/DDBJ databases">
        <authorList>
            <person name="Sun Q."/>
            <person name="Ohkuma M."/>
        </authorList>
    </citation>
    <scope>NUCLEOTIDE SEQUENCE</scope>
    <source>
        <strain evidence="2">JCM 4434</strain>
    </source>
</reference>